<dbReference type="EMBL" id="JAAXLS010000030">
    <property type="protein sequence ID" value="NKQ57064.1"/>
    <property type="molecule type" value="Genomic_DNA"/>
</dbReference>
<evidence type="ECO:0008006" key="3">
    <source>
        <dbReference type="Google" id="ProtNLM"/>
    </source>
</evidence>
<name>A0ABX1JC56_9PSEU</name>
<evidence type="ECO:0000313" key="2">
    <source>
        <dbReference type="Proteomes" id="UP000715441"/>
    </source>
</evidence>
<dbReference type="Proteomes" id="UP000715441">
    <property type="component" value="Unassembled WGS sequence"/>
</dbReference>
<organism evidence="1 2">
    <name type="scientific">Amycolatopsis acididurans</name>
    <dbReference type="NCBI Taxonomy" id="2724524"/>
    <lineage>
        <taxon>Bacteria</taxon>
        <taxon>Bacillati</taxon>
        <taxon>Actinomycetota</taxon>
        <taxon>Actinomycetes</taxon>
        <taxon>Pseudonocardiales</taxon>
        <taxon>Pseudonocardiaceae</taxon>
        <taxon>Amycolatopsis</taxon>
    </lineage>
</organism>
<sequence>MSTPNGSAVAELELSLLQLLRMKGRLKADDVPASLNHDAGRCTQMLESVTEAGHCVWKGSSVRLTPDGRQRLTELLEAERSCLDQARLQDLYHRFDEHNTAFKSIITAWQMRDADTPNDHTDPGYDGEVLERLEELHVSFTALLEEIVAAATRLTHYPPRFAAALDRIRAGEHHFVARPIIDSYHTVWFELHEELIGLLGRTRAEEAAAGRAV</sequence>
<evidence type="ECO:0000313" key="1">
    <source>
        <dbReference type="EMBL" id="NKQ57064.1"/>
    </source>
</evidence>
<reference evidence="1 2" key="1">
    <citation type="submission" date="2020-04" db="EMBL/GenBank/DDBJ databases">
        <title>Novel species.</title>
        <authorList>
            <person name="Teo W.F.A."/>
            <person name="Lipun K."/>
            <person name="Srisuk N."/>
            <person name="Duangmal K."/>
        </authorList>
    </citation>
    <scope>NUCLEOTIDE SEQUENCE [LARGE SCALE GENOMIC DNA]</scope>
    <source>
        <strain evidence="1 2">K13G38</strain>
    </source>
</reference>
<gene>
    <name evidence="1" type="ORF">HFP15_29760</name>
</gene>
<comment type="caution">
    <text evidence="1">The sequence shown here is derived from an EMBL/GenBank/DDBJ whole genome shotgun (WGS) entry which is preliminary data.</text>
</comment>
<keyword evidence="2" id="KW-1185">Reference proteome</keyword>
<accession>A0ABX1JC56</accession>
<protein>
    <recommendedName>
        <fullName evidence="3">MarR family transcriptional regulator</fullName>
    </recommendedName>
</protein>
<proteinExistence type="predicted"/>